<dbReference type="SMART" id="SM00129">
    <property type="entry name" value="KISc"/>
    <property type="match status" value="1"/>
</dbReference>
<dbReference type="PaxDb" id="2903-EOD07538"/>
<evidence type="ECO:0000313" key="4">
    <source>
        <dbReference type="EnsemblProtists" id="EOD07538"/>
    </source>
</evidence>
<dbReference type="eggNOG" id="KOG0246">
    <property type="taxonomic scope" value="Eukaryota"/>
</dbReference>
<evidence type="ECO:0000256" key="1">
    <source>
        <dbReference type="PROSITE-ProRule" id="PRU00283"/>
    </source>
</evidence>
<feature type="domain" description="Kinesin motor" evidence="3">
    <location>
        <begin position="1"/>
        <end position="317"/>
    </location>
</feature>
<dbReference type="GO" id="GO:0016887">
    <property type="term" value="F:ATP hydrolysis activity"/>
    <property type="evidence" value="ECO:0007669"/>
    <property type="project" value="TreeGrafter"/>
</dbReference>
<name>A0A0D3I8F3_EMIH1</name>
<reference evidence="5" key="1">
    <citation type="journal article" date="2013" name="Nature">
        <title>Pan genome of the phytoplankton Emiliania underpins its global distribution.</title>
        <authorList>
            <person name="Read B.A."/>
            <person name="Kegel J."/>
            <person name="Klute M.J."/>
            <person name="Kuo A."/>
            <person name="Lefebvre S.C."/>
            <person name="Maumus F."/>
            <person name="Mayer C."/>
            <person name="Miller J."/>
            <person name="Monier A."/>
            <person name="Salamov A."/>
            <person name="Young J."/>
            <person name="Aguilar M."/>
            <person name="Claverie J.M."/>
            <person name="Frickenhaus S."/>
            <person name="Gonzalez K."/>
            <person name="Herman E.K."/>
            <person name="Lin Y.C."/>
            <person name="Napier J."/>
            <person name="Ogata H."/>
            <person name="Sarno A.F."/>
            <person name="Shmutz J."/>
            <person name="Schroeder D."/>
            <person name="de Vargas C."/>
            <person name="Verret F."/>
            <person name="von Dassow P."/>
            <person name="Valentin K."/>
            <person name="Van de Peer Y."/>
            <person name="Wheeler G."/>
            <person name="Dacks J.B."/>
            <person name="Delwiche C.F."/>
            <person name="Dyhrman S.T."/>
            <person name="Glockner G."/>
            <person name="John U."/>
            <person name="Richards T."/>
            <person name="Worden A.Z."/>
            <person name="Zhang X."/>
            <person name="Grigoriev I.V."/>
            <person name="Allen A.E."/>
            <person name="Bidle K."/>
            <person name="Borodovsky M."/>
            <person name="Bowler C."/>
            <person name="Brownlee C."/>
            <person name="Cock J.M."/>
            <person name="Elias M."/>
            <person name="Gladyshev V.N."/>
            <person name="Groth M."/>
            <person name="Guda C."/>
            <person name="Hadaegh A."/>
            <person name="Iglesias-Rodriguez M.D."/>
            <person name="Jenkins J."/>
            <person name="Jones B.M."/>
            <person name="Lawson T."/>
            <person name="Leese F."/>
            <person name="Lindquist E."/>
            <person name="Lobanov A."/>
            <person name="Lomsadze A."/>
            <person name="Malik S.B."/>
            <person name="Marsh M.E."/>
            <person name="Mackinder L."/>
            <person name="Mock T."/>
            <person name="Mueller-Roeber B."/>
            <person name="Pagarete A."/>
            <person name="Parker M."/>
            <person name="Probert I."/>
            <person name="Quesneville H."/>
            <person name="Raines C."/>
            <person name="Rensing S.A."/>
            <person name="Riano-Pachon D.M."/>
            <person name="Richier S."/>
            <person name="Rokitta S."/>
            <person name="Shiraiwa Y."/>
            <person name="Soanes D.M."/>
            <person name="van der Giezen M."/>
            <person name="Wahlund T.M."/>
            <person name="Williams B."/>
            <person name="Wilson W."/>
            <person name="Wolfe G."/>
            <person name="Wurch L.L."/>
        </authorList>
    </citation>
    <scope>NUCLEOTIDE SEQUENCE</scope>
</reference>
<organism evidence="4 5">
    <name type="scientific">Emiliania huxleyi (strain CCMP1516)</name>
    <dbReference type="NCBI Taxonomy" id="280463"/>
    <lineage>
        <taxon>Eukaryota</taxon>
        <taxon>Haptista</taxon>
        <taxon>Haptophyta</taxon>
        <taxon>Prymnesiophyceae</taxon>
        <taxon>Isochrysidales</taxon>
        <taxon>Noelaerhabdaceae</taxon>
        <taxon>Emiliania</taxon>
    </lineage>
</organism>
<evidence type="ECO:0000313" key="5">
    <source>
        <dbReference type="Proteomes" id="UP000013827"/>
    </source>
</evidence>
<dbReference type="PRINTS" id="PR00380">
    <property type="entry name" value="KINESINHEAVY"/>
</dbReference>
<keyword evidence="1" id="KW-0067">ATP-binding</keyword>
<dbReference type="GeneID" id="17253688"/>
<dbReference type="InterPro" id="IPR001752">
    <property type="entry name" value="Kinesin_motor_dom"/>
</dbReference>
<keyword evidence="1" id="KW-0547">Nucleotide-binding</keyword>
<dbReference type="HOGENOM" id="CLU_636859_0_0_1"/>
<accession>A0A0D3I8F3</accession>
<dbReference type="PANTHER" id="PTHR24115:SF0">
    <property type="entry name" value="FI21273P1-RELATED"/>
    <property type="match status" value="1"/>
</dbReference>
<dbReference type="STRING" id="2903.R1BCW0"/>
<keyword evidence="5" id="KW-1185">Reference proteome</keyword>
<dbReference type="GO" id="GO:0005819">
    <property type="term" value="C:spindle"/>
    <property type="evidence" value="ECO:0007669"/>
    <property type="project" value="TreeGrafter"/>
</dbReference>
<sequence>MSPGVAAVHHARLGAGVGLALGESSTNGELCASAIVPLLEHVAAGGASTAFMYGQTGSGKTHTMAGIEQVAAATLLPAGCAAASARLQYFEAQRAEAREACGGGPLELSLSLARAQVRGDRCVDLLVERGKELMLANDASGVTHVLGLSSADFTSSSELLAALATAKSRRATHATGANAVSSRSHAVCTIELCSSAADGPCAGKRRPPAAVLTLVDCAGSERKEDSATHNSDRRKEGAEINASLHVLQECMRQWVATEAGRQQVHIPFRQSALTRVLANSFTRSDTRMAVIGTVSPASTDAEHSLATLRVVCQIGAESGVTRETRQAVKSVGPPLEPVRPSPKTYDVAAVRGWLARACSGAFAPLLPVVSPSLDGRGLMKLSAKQMASIWGVSEEIANAIFSELRAEARRAEESQKARRAGMRAHERKKFG</sequence>
<dbReference type="PANTHER" id="PTHR24115">
    <property type="entry name" value="KINESIN-RELATED"/>
    <property type="match status" value="1"/>
</dbReference>
<dbReference type="GO" id="GO:0008017">
    <property type="term" value="F:microtubule binding"/>
    <property type="evidence" value="ECO:0007669"/>
    <property type="project" value="InterPro"/>
</dbReference>
<dbReference type="InterPro" id="IPR027640">
    <property type="entry name" value="Kinesin-like_fam"/>
</dbReference>
<dbReference type="GO" id="GO:0007018">
    <property type="term" value="P:microtubule-based movement"/>
    <property type="evidence" value="ECO:0007669"/>
    <property type="project" value="InterPro"/>
</dbReference>
<dbReference type="PROSITE" id="PS50067">
    <property type="entry name" value="KINESIN_MOTOR_2"/>
    <property type="match status" value="1"/>
</dbReference>
<dbReference type="GO" id="GO:0005874">
    <property type="term" value="C:microtubule"/>
    <property type="evidence" value="ECO:0007669"/>
    <property type="project" value="TreeGrafter"/>
</dbReference>
<feature type="region of interest" description="Disordered" evidence="2">
    <location>
        <begin position="412"/>
        <end position="431"/>
    </location>
</feature>
<proteinExistence type="inferred from homology"/>
<comment type="similarity">
    <text evidence="1">Belongs to the TRAFAC class myosin-kinesin ATPase superfamily. Kinesin family.</text>
</comment>
<dbReference type="AlphaFoldDB" id="A0A0D3I8F3"/>
<dbReference type="InterPro" id="IPR027417">
    <property type="entry name" value="P-loop_NTPase"/>
</dbReference>
<dbReference type="Gene3D" id="3.40.850.10">
    <property type="entry name" value="Kinesin motor domain"/>
    <property type="match status" value="1"/>
</dbReference>
<dbReference type="GO" id="GO:0003777">
    <property type="term" value="F:microtubule motor activity"/>
    <property type="evidence" value="ECO:0007669"/>
    <property type="project" value="InterPro"/>
</dbReference>
<keyword evidence="1" id="KW-0505">Motor protein</keyword>
<dbReference type="Pfam" id="PF00225">
    <property type="entry name" value="Kinesin"/>
    <property type="match status" value="1"/>
</dbReference>
<dbReference type="SUPFAM" id="SSF52540">
    <property type="entry name" value="P-loop containing nucleoside triphosphate hydrolases"/>
    <property type="match status" value="1"/>
</dbReference>
<dbReference type="EnsemblProtists" id="EOD07538">
    <property type="protein sequence ID" value="EOD07538"/>
    <property type="gene ID" value="EMIHUDRAFT_218518"/>
</dbReference>
<protein>
    <recommendedName>
        <fullName evidence="3">Kinesin motor domain-containing protein</fullName>
    </recommendedName>
</protein>
<dbReference type="GO" id="GO:0005524">
    <property type="term" value="F:ATP binding"/>
    <property type="evidence" value="ECO:0007669"/>
    <property type="project" value="UniProtKB-UniRule"/>
</dbReference>
<evidence type="ECO:0000259" key="3">
    <source>
        <dbReference type="PROSITE" id="PS50067"/>
    </source>
</evidence>
<dbReference type="InterPro" id="IPR036961">
    <property type="entry name" value="Kinesin_motor_dom_sf"/>
</dbReference>
<feature type="compositionally biased region" description="Basic residues" evidence="2">
    <location>
        <begin position="417"/>
        <end position="431"/>
    </location>
</feature>
<dbReference type="GO" id="GO:0005871">
    <property type="term" value="C:kinesin complex"/>
    <property type="evidence" value="ECO:0007669"/>
    <property type="project" value="TreeGrafter"/>
</dbReference>
<dbReference type="Proteomes" id="UP000013827">
    <property type="component" value="Unassembled WGS sequence"/>
</dbReference>
<reference evidence="4" key="2">
    <citation type="submission" date="2024-10" db="UniProtKB">
        <authorList>
            <consortium name="EnsemblProtists"/>
        </authorList>
    </citation>
    <scope>IDENTIFICATION</scope>
</reference>
<dbReference type="RefSeq" id="XP_005759967.1">
    <property type="nucleotide sequence ID" value="XM_005759910.1"/>
</dbReference>
<dbReference type="KEGG" id="ehx:EMIHUDRAFT_218518"/>
<evidence type="ECO:0000256" key="2">
    <source>
        <dbReference type="SAM" id="MobiDB-lite"/>
    </source>
</evidence>
<feature type="binding site" evidence="1">
    <location>
        <begin position="54"/>
        <end position="61"/>
    </location>
    <ligand>
        <name>ATP</name>
        <dbReference type="ChEBI" id="CHEBI:30616"/>
    </ligand>
</feature>